<keyword evidence="1" id="KW-0812">Transmembrane</keyword>
<gene>
    <name evidence="3" type="ORF">SD37_11775</name>
</gene>
<dbReference type="STRING" id="31958.SD37_11775"/>
<name>A0A193BVK7_AMYOR</name>
<keyword evidence="4" id="KW-1185">Reference proteome</keyword>
<dbReference type="InterPro" id="IPR010090">
    <property type="entry name" value="Phage_tape_meas"/>
</dbReference>
<dbReference type="RefSeq" id="WP_065912808.1">
    <property type="nucleotide sequence ID" value="NZ_CP016174.1"/>
</dbReference>
<accession>A0A193BVK7</accession>
<evidence type="ECO:0000256" key="1">
    <source>
        <dbReference type="SAM" id="Phobius"/>
    </source>
</evidence>
<dbReference type="Proteomes" id="UP000093695">
    <property type="component" value="Chromosome"/>
</dbReference>
<dbReference type="EMBL" id="CP016174">
    <property type="protein sequence ID" value="ANN16257.1"/>
    <property type="molecule type" value="Genomic_DNA"/>
</dbReference>
<evidence type="ECO:0000313" key="4">
    <source>
        <dbReference type="Proteomes" id="UP000093695"/>
    </source>
</evidence>
<organism evidence="3 4">
    <name type="scientific">Amycolatopsis orientalis</name>
    <name type="common">Nocardia orientalis</name>
    <dbReference type="NCBI Taxonomy" id="31958"/>
    <lineage>
        <taxon>Bacteria</taxon>
        <taxon>Bacillati</taxon>
        <taxon>Actinomycetota</taxon>
        <taxon>Actinomycetes</taxon>
        <taxon>Pseudonocardiales</taxon>
        <taxon>Pseudonocardiaceae</taxon>
        <taxon>Amycolatopsis</taxon>
    </lineage>
</organism>
<keyword evidence="1" id="KW-0472">Membrane</keyword>
<dbReference type="AlphaFoldDB" id="A0A193BVK7"/>
<evidence type="ECO:0000313" key="3">
    <source>
        <dbReference type="EMBL" id="ANN16257.1"/>
    </source>
</evidence>
<keyword evidence="1" id="KW-1133">Transmembrane helix</keyword>
<dbReference type="KEGG" id="aori:SD37_11775"/>
<protein>
    <recommendedName>
        <fullName evidence="2">Phage tail tape measure protein domain-containing protein</fullName>
    </recommendedName>
</protein>
<feature type="domain" description="Phage tail tape measure protein" evidence="2">
    <location>
        <begin position="97"/>
        <end position="297"/>
    </location>
</feature>
<feature type="transmembrane region" description="Helical" evidence="1">
    <location>
        <begin position="432"/>
        <end position="451"/>
    </location>
</feature>
<proteinExistence type="predicted"/>
<sequence length="903" mass="92213">MASLSFDIFARDRNASKTFDQVGDAADKAGNKVSAFGDNAKALAAGAGLAAGAAFAAAFVQALSVDAAKAKLSASLGLTEAESQRIGGAAGKLYADAYGANIEDVTTAVDAVVSSIDGMRGASESAVESMTAKVLNLATAFGVDTARAAQVAGQMITTGLAKDGTQAMDLLTASMQKVPAAVREDLLDAADEYGPFMQALGLSGQQAMELLVKGAEKGMYGIDKTGDAIKEFTIRATDMSKTTDDAFKILGMSTEDMTRRLLAGGDTANQAFTEIIAGLKNIKDPAQQSQAALALFGTPLEDLSVTEIPKFIAQLSGAAGELGNVAGAADKFGETLNDNAQTKLTAFARGLEQNVVGFLGNVVIPVLSAVGDAAGFLADGFSLLPGPTQNAAAAIAAVALGVPLAIAAFGKLKEGVTSVVTSYQNMSKVGKISVAALGFTGLLVAASAVIAKMSELNPQVDALQVGLKKYADGAAASGEAARVLGGDMDLLKTAIAQVNSDGITKFLAGIAELVPGTTALDSSFAKGTQRVQALDQALADMVRSGSGEQAAQIFKALADRGVASIEDLKKALPGFVAAQEVAASSTNSAAGAQGKSADAARDNTTAITEQVASLNKLVEAADKAASALLGDRDAQRGFQQAVAEADAAVKENGRNLDIHTQKGRDNQAALDGVAKAALDQAQAMVQNGASQSQVAAKVEEARNAFIRVAMQMGLTKGDANRLADSLRLIPGTYDATIRTNAAQEADKVANLQRSINLLKGKTVTITTSFVDVSAPPRPIGRPYAFADGGLPGFPQGGRIRGPGGPRTDSILARISNGEFIVNARSTAQNLDLLHAINNGNGITPMRQLDPAARTASASAASVAAGTPVVRIDLSGGDRRLLDWLRDRIRVEGGGSVQAALGRS</sequence>
<dbReference type="Pfam" id="PF10145">
    <property type="entry name" value="PhageMin_Tail"/>
    <property type="match status" value="1"/>
</dbReference>
<evidence type="ECO:0000259" key="2">
    <source>
        <dbReference type="Pfam" id="PF10145"/>
    </source>
</evidence>
<feature type="transmembrane region" description="Helical" evidence="1">
    <location>
        <begin position="391"/>
        <end position="412"/>
    </location>
</feature>
<reference evidence="3 4" key="1">
    <citation type="journal article" date="2015" name="Genome Announc.">
        <title>Draft Genome Sequence of Norvancomycin-Producing Strain Amycolatopsis orientalis CPCC200066.</title>
        <authorList>
            <person name="Lei X."/>
            <person name="Yuan F."/>
            <person name="Shi Y."/>
            <person name="Li X."/>
            <person name="Wang L."/>
            <person name="Hong B."/>
        </authorList>
    </citation>
    <scope>NUCLEOTIDE SEQUENCE [LARGE SCALE GENOMIC DNA]</scope>
    <source>
        <strain evidence="3 4">B-37</strain>
    </source>
</reference>